<accession>A0ABM7UHV9</accession>
<name>A0ABM7UHV9_9LEPT</name>
<dbReference type="Proteomes" id="UP000245263">
    <property type="component" value="Chromosome 1"/>
</dbReference>
<reference evidence="3 4" key="1">
    <citation type="submission" date="2021-08" db="EMBL/GenBank/DDBJ databases">
        <title>Complete genome sequence of Leptospira kobayashii strain E30.</title>
        <authorList>
            <person name="Nakao R."/>
            <person name="Nakamura S."/>
            <person name="Masuzawa T."/>
            <person name="Koizumi N."/>
        </authorList>
    </citation>
    <scope>NUCLEOTIDE SEQUENCE [LARGE SCALE GENOMIC DNA]</scope>
    <source>
        <strain evidence="3 4">E30</strain>
    </source>
</reference>
<dbReference type="Pfam" id="PF17131">
    <property type="entry name" value="LolA_like"/>
    <property type="match status" value="1"/>
</dbReference>
<keyword evidence="4" id="KW-1185">Reference proteome</keyword>
<proteinExistence type="predicted"/>
<evidence type="ECO:0000259" key="2">
    <source>
        <dbReference type="Pfam" id="PF17131"/>
    </source>
</evidence>
<feature type="signal peptide" evidence="1">
    <location>
        <begin position="1"/>
        <end position="27"/>
    </location>
</feature>
<organism evidence="3 4">
    <name type="scientific">Leptospira kobayashii</name>
    <dbReference type="NCBI Taxonomy" id="1917830"/>
    <lineage>
        <taxon>Bacteria</taxon>
        <taxon>Pseudomonadati</taxon>
        <taxon>Spirochaetota</taxon>
        <taxon>Spirochaetia</taxon>
        <taxon>Leptospirales</taxon>
        <taxon>Leptospiraceae</taxon>
        <taxon>Leptospira</taxon>
    </lineage>
</organism>
<dbReference type="Gene3D" id="2.50.20.10">
    <property type="entry name" value="Lipoprotein localisation LolA/LolB/LppX"/>
    <property type="match status" value="1"/>
</dbReference>
<keyword evidence="3" id="KW-0449">Lipoprotein</keyword>
<dbReference type="EMBL" id="AP025028">
    <property type="protein sequence ID" value="BDA78285.1"/>
    <property type="molecule type" value="Genomic_DNA"/>
</dbReference>
<keyword evidence="1" id="KW-0732">Signal</keyword>
<dbReference type="InterPro" id="IPR033399">
    <property type="entry name" value="TP_0789-like"/>
</dbReference>
<feature type="chain" id="PRO_5047476563" evidence="1">
    <location>
        <begin position="28"/>
        <end position="267"/>
    </location>
</feature>
<evidence type="ECO:0000313" key="4">
    <source>
        <dbReference type="Proteomes" id="UP000245263"/>
    </source>
</evidence>
<evidence type="ECO:0000256" key="1">
    <source>
        <dbReference type="SAM" id="SignalP"/>
    </source>
</evidence>
<protein>
    <submittedName>
        <fullName evidence="3">Outer membrane lipoprotein-sorting protein</fullName>
    </submittedName>
</protein>
<evidence type="ECO:0000313" key="3">
    <source>
        <dbReference type="EMBL" id="BDA78285.1"/>
    </source>
</evidence>
<gene>
    <name evidence="3" type="ORF">LPTSP3_g12150</name>
</gene>
<sequence>MSNQTKIMRNTLIYLFLVFTLPCVLNAQGAASPDAVLSAQELLARLDRELDYGKGLVKGSYVLIRRNGQSETWKINRFFNGEDALYLFDRKGRGLESKLLTKDEGENIYFFNVLSAKLFKKTDDEKYEALMGTGFFYIDLSGYSYQANYNPLVNGELEIGGESFYRVSLKPILPYFYKKLVLLIGKKDLKPYRIDFHDKDGILFKTLNLKYGPVKIKDSSKVEELQKASRWEMLDLNTGSITVWEIQEVDKSVAPDQSLFAVDNLSR</sequence>
<dbReference type="CDD" id="cd16329">
    <property type="entry name" value="LolA_like"/>
    <property type="match status" value="1"/>
</dbReference>
<feature type="domain" description="Uncharacterized protein TP-0789" evidence="2">
    <location>
        <begin position="87"/>
        <end position="267"/>
    </location>
</feature>